<organism evidence="3 4">
    <name type="scientific">Melghirimyces algeriensis</name>
    <dbReference type="NCBI Taxonomy" id="910412"/>
    <lineage>
        <taxon>Bacteria</taxon>
        <taxon>Bacillati</taxon>
        <taxon>Bacillota</taxon>
        <taxon>Bacilli</taxon>
        <taxon>Bacillales</taxon>
        <taxon>Thermoactinomycetaceae</taxon>
        <taxon>Melghirimyces</taxon>
    </lineage>
</organism>
<gene>
    <name evidence="3" type="ORF">SAMN06264849_102222</name>
</gene>
<dbReference type="InterPro" id="IPR003788">
    <property type="entry name" value="NDUFAF7"/>
</dbReference>
<dbReference type="InterPro" id="IPR029063">
    <property type="entry name" value="SAM-dependent_MTases_sf"/>
</dbReference>
<keyword evidence="1 3" id="KW-0489">Methyltransferase</keyword>
<evidence type="ECO:0000256" key="2">
    <source>
        <dbReference type="ARBA" id="ARBA00022679"/>
    </source>
</evidence>
<proteinExistence type="predicted"/>
<evidence type="ECO:0000313" key="4">
    <source>
        <dbReference type="Proteomes" id="UP000315636"/>
    </source>
</evidence>
<evidence type="ECO:0000256" key="1">
    <source>
        <dbReference type="ARBA" id="ARBA00022603"/>
    </source>
</evidence>
<dbReference type="EMBL" id="FXTI01000002">
    <property type="protein sequence ID" value="SMO48474.1"/>
    <property type="molecule type" value="Genomic_DNA"/>
</dbReference>
<dbReference type="SUPFAM" id="SSF53335">
    <property type="entry name" value="S-adenosyl-L-methionine-dependent methyltransferases"/>
    <property type="match status" value="1"/>
</dbReference>
<name>A0A521BMT8_9BACL</name>
<keyword evidence="2 3" id="KW-0808">Transferase</keyword>
<dbReference type="Proteomes" id="UP000315636">
    <property type="component" value="Unassembled WGS sequence"/>
</dbReference>
<dbReference type="PANTHER" id="PTHR12049:SF7">
    <property type="entry name" value="PROTEIN ARGININE METHYLTRANSFERASE NDUFAF7, MITOCHONDRIAL"/>
    <property type="match status" value="1"/>
</dbReference>
<dbReference type="AlphaFoldDB" id="A0A521BMT8"/>
<dbReference type="OrthoDB" id="9794208at2"/>
<keyword evidence="4" id="KW-1185">Reference proteome</keyword>
<sequence>MDQPLLLHEIVSEIQKTPRKAISFRRYMELALYHPEWGYYHRMKPKIGKEGDFYTSPAVGEAFGWTLAKGISHMVQSFPEGSSWYLIEAGAGDGILATHMIQGLDRLGFRPRRLFIVETSSYYRAVQKQMLVDSPVSVYWVEEIRDLPNDLPCILVSNEFFDAFPVHRVISQENGIKEIFVTWDDQKKELVECLFSPSRTDLSDYFLEMDWNLPVGWSAEVPLDALNWLETLGQWLKNGYVITMDYGGTTEELSVPARKNGTLRCYHKHQLHQDFYSDPGTSDITCHVHFSALMKHGSKVGLNNLLYTTQARFLLRSGIWTLLVNPPPSDPFGQVARRNRAIRHLALEEGMGSAFQVLIQSKGIQHPVAGLMQEDCFGVGKQVSLSKNM</sequence>
<reference evidence="3 4" key="1">
    <citation type="submission" date="2017-05" db="EMBL/GenBank/DDBJ databases">
        <authorList>
            <person name="Varghese N."/>
            <person name="Submissions S."/>
        </authorList>
    </citation>
    <scope>NUCLEOTIDE SEQUENCE [LARGE SCALE GENOMIC DNA]</scope>
    <source>
        <strain evidence="3 4">DSM 45474</strain>
    </source>
</reference>
<dbReference type="Gene3D" id="3.40.50.12710">
    <property type="match status" value="1"/>
</dbReference>
<protein>
    <submittedName>
        <fullName evidence="3">SAM-dependent methyltransferase, MidA family</fullName>
    </submittedName>
</protein>
<dbReference type="Pfam" id="PF02636">
    <property type="entry name" value="Methyltransf_28"/>
    <property type="match status" value="1"/>
</dbReference>
<accession>A0A521BMT8</accession>
<dbReference type="GO" id="GO:0032259">
    <property type="term" value="P:methylation"/>
    <property type="evidence" value="ECO:0007669"/>
    <property type="project" value="UniProtKB-KW"/>
</dbReference>
<evidence type="ECO:0000313" key="3">
    <source>
        <dbReference type="EMBL" id="SMO48474.1"/>
    </source>
</evidence>
<dbReference type="InterPro" id="IPR038375">
    <property type="entry name" value="NDUFAF7_sf"/>
</dbReference>
<dbReference type="RefSeq" id="WP_142504524.1">
    <property type="nucleotide sequence ID" value="NZ_FXTI01000002.1"/>
</dbReference>
<dbReference type="GO" id="GO:0035243">
    <property type="term" value="F:protein-arginine omega-N symmetric methyltransferase activity"/>
    <property type="evidence" value="ECO:0007669"/>
    <property type="project" value="TreeGrafter"/>
</dbReference>
<dbReference type="PANTHER" id="PTHR12049">
    <property type="entry name" value="PROTEIN ARGININE METHYLTRANSFERASE NDUFAF7, MITOCHONDRIAL"/>
    <property type="match status" value="1"/>
</dbReference>